<protein>
    <recommendedName>
        <fullName evidence="4">DUF4194 domain-containing protein</fullName>
    </recommendedName>
</protein>
<evidence type="ECO:0008006" key="4">
    <source>
        <dbReference type="Google" id="ProtNLM"/>
    </source>
</evidence>
<dbReference type="Pfam" id="PF13835">
    <property type="entry name" value="DUF4194"/>
    <property type="match status" value="1"/>
</dbReference>
<organism evidence="2 3">
    <name type="scientific">Abyssibacter profundi</name>
    <dbReference type="NCBI Taxonomy" id="2182787"/>
    <lineage>
        <taxon>Bacteria</taxon>
        <taxon>Pseudomonadati</taxon>
        <taxon>Pseudomonadota</taxon>
        <taxon>Gammaproteobacteria</taxon>
        <taxon>Chromatiales</taxon>
        <taxon>Oceanococcaceae</taxon>
        <taxon>Abyssibacter</taxon>
    </lineage>
</organism>
<dbReference type="OrthoDB" id="5572644at2"/>
<name>A0A383XQB5_9GAMM</name>
<dbReference type="EMBL" id="QEQK01000017">
    <property type="protein sequence ID" value="PWN54819.1"/>
    <property type="molecule type" value="Genomic_DNA"/>
</dbReference>
<evidence type="ECO:0000256" key="1">
    <source>
        <dbReference type="SAM" id="MobiDB-lite"/>
    </source>
</evidence>
<dbReference type="InterPro" id="IPR025449">
    <property type="entry name" value="JetB"/>
</dbReference>
<evidence type="ECO:0000313" key="3">
    <source>
        <dbReference type="Proteomes" id="UP000251800"/>
    </source>
</evidence>
<keyword evidence="3" id="KW-1185">Reference proteome</keyword>
<sequence>MSDEQDPGNPFDRALADGRSEVTSTASEVDLRDDDDAEFVSEGMGAETDIENRAGGHYTPECIKHTLQRLLKHGLLESDRRPNEYALALAHQPELNRLLEPLDFELRIDEIRGLALLAIHRPFADQDSEDGDPGHLLVRRQRLTLDQSLLVAILRQHYIVHEQDAGIGAGDASLSIDDLLPQLQVFFGDSGSDSKNENRVRQLLDQLQAHAIVSEVDSAGQFTLRPVIAHLANPEALKALLGHYDKLVNRES</sequence>
<feature type="region of interest" description="Disordered" evidence="1">
    <location>
        <begin position="1"/>
        <end position="37"/>
    </location>
</feature>
<dbReference type="AlphaFoldDB" id="A0A383XQB5"/>
<accession>A0A383XQB5</accession>
<comment type="caution">
    <text evidence="2">The sequence shown here is derived from an EMBL/GenBank/DDBJ whole genome shotgun (WGS) entry which is preliminary data.</text>
</comment>
<proteinExistence type="predicted"/>
<gene>
    <name evidence="2" type="ORF">DEH80_15235</name>
</gene>
<reference evidence="2 3" key="1">
    <citation type="submission" date="2018-05" db="EMBL/GenBank/DDBJ databases">
        <title>Abyssibacter profundi OUC007T gen. nov., sp. nov, a marine bacterium isolated from seawater of the Mariana Trench.</title>
        <authorList>
            <person name="Zhou S."/>
        </authorList>
    </citation>
    <scope>NUCLEOTIDE SEQUENCE [LARGE SCALE GENOMIC DNA]</scope>
    <source>
        <strain evidence="2 3">OUC007</strain>
    </source>
</reference>
<dbReference type="Proteomes" id="UP000251800">
    <property type="component" value="Unassembled WGS sequence"/>
</dbReference>
<dbReference type="RefSeq" id="WP_109721382.1">
    <property type="nucleotide sequence ID" value="NZ_QEQK01000017.1"/>
</dbReference>
<evidence type="ECO:0000313" key="2">
    <source>
        <dbReference type="EMBL" id="PWN54819.1"/>
    </source>
</evidence>